<feature type="non-terminal residue" evidence="2">
    <location>
        <position position="1"/>
    </location>
</feature>
<evidence type="ECO:0000313" key="3">
    <source>
        <dbReference type="Proteomes" id="UP000324897"/>
    </source>
</evidence>
<organism evidence="2 3">
    <name type="scientific">Eragrostis curvula</name>
    <name type="common">weeping love grass</name>
    <dbReference type="NCBI Taxonomy" id="38414"/>
    <lineage>
        <taxon>Eukaryota</taxon>
        <taxon>Viridiplantae</taxon>
        <taxon>Streptophyta</taxon>
        <taxon>Embryophyta</taxon>
        <taxon>Tracheophyta</taxon>
        <taxon>Spermatophyta</taxon>
        <taxon>Magnoliopsida</taxon>
        <taxon>Liliopsida</taxon>
        <taxon>Poales</taxon>
        <taxon>Poaceae</taxon>
        <taxon>PACMAD clade</taxon>
        <taxon>Chloridoideae</taxon>
        <taxon>Eragrostideae</taxon>
        <taxon>Eragrostidinae</taxon>
        <taxon>Eragrostis</taxon>
    </lineage>
</organism>
<dbReference type="EMBL" id="RWGY01000004">
    <property type="protein sequence ID" value="TVU47305.1"/>
    <property type="molecule type" value="Genomic_DNA"/>
</dbReference>
<dbReference type="Proteomes" id="UP000324897">
    <property type="component" value="Chromosome 5"/>
</dbReference>
<proteinExistence type="predicted"/>
<keyword evidence="3" id="KW-1185">Reference proteome</keyword>
<dbReference type="Pfam" id="PF25042">
    <property type="entry name" value="DUF7787"/>
    <property type="match status" value="1"/>
</dbReference>
<dbReference type="PANTHER" id="PTHR35096">
    <property type="entry name" value="BNAA08G28570D PROTEIN"/>
    <property type="match status" value="1"/>
</dbReference>
<protein>
    <recommendedName>
        <fullName evidence="1">DUF7787 domain-containing protein</fullName>
    </recommendedName>
</protein>
<dbReference type="OrthoDB" id="696521at2759"/>
<comment type="caution">
    <text evidence="2">The sequence shown here is derived from an EMBL/GenBank/DDBJ whole genome shotgun (WGS) entry which is preliminary data.</text>
</comment>
<sequence>MVPAQTLPSILTRCGTRGQSNENPRSRFLLPSILAVRAKLAGASLTARRALSFTPAGGWVGAMPTRAQPRSAYHRTICSRRAPHPPHQSDESADAFFSFACCVSQPLREANLAEGICRCARRNTINCYHRFFVDPWDTRMKNCDLNHILNMHGFTKLHREPKVTSITAPHRPQKPPLNPGFFAVISPLSVAVL</sequence>
<feature type="domain" description="DUF7787" evidence="1">
    <location>
        <begin position="124"/>
        <end position="163"/>
    </location>
</feature>
<dbReference type="Gramene" id="TVU47305">
    <property type="protein sequence ID" value="TVU47305"/>
    <property type="gene ID" value="EJB05_06900"/>
</dbReference>
<dbReference type="AlphaFoldDB" id="A0A5J9WH60"/>
<reference evidence="2 3" key="1">
    <citation type="journal article" date="2019" name="Sci. Rep.">
        <title>A high-quality genome of Eragrostis curvula grass provides insights into Poaceae evolution and supports new strategies to enhance forage quality.</title>
        <authorList>
            <person name="Carballo J."/>
            <person name="Santos B.A.C.M."/>
            <person name="Zappacosta D."/>
            <person name="Garbus I."/>
            <person name="Selva J.P."/>
            <person name="Gallo C.A."/>
            <person name="Diaz A."/>
            <person name="Albertini E."/>
            <person name="Caccamo M."/>
            <person name="Echenique V."/>
        </authorList>
    </citation>
    <scope>NUCLEOTIDE SEQUENCE [LARGE SCALE GENOMIC DNA]</scope>
    <source>
        <strain evidence="3">cv. Victoria</strain>
        <tissue evidence="2">Leaf</tissue>
    </source>
</reference>
<evidence type="ECO:0000259" key="1">
    <source>
        <dbReference type="Pfam" id="PF25042"/>
    </source>
</evidence>
<accession>A0A5J9WH60</accession>
<gene>
    <name evidence="2" type="ORF">EJB05_06900</name>
</gene>
<dbReference type="PANTHER" id="PTHR35096:SF10">
    <property type="entry name" value="OS03G0308700 PROTEIN"/>
    <property type="match status" value="1"/>
</dbReference>
<evidence type="ECO:0000313" key="2">
    <source>
        <dbReference type="EMBL" id="TVU47305.1"/>
    </source>
</evidence>
<dbReference type="InterPro" id="IPR056689">
    <property type="entry name" value="DUF7787"/>
</dbReference>
<name>A0A5J9WH60_9POAL</name>